<sequence length="243" mass="27990">MPIEQNILGKWSFVSSENFDAYLKEAGVRLMTRKVPANLKPNLEFFREDDHIKMTLISTFKTNVSKFKIGETFDEKTADGRDVSQTYTIENDHLILTEKGVADLITLANFVFCVTMRATRFFDDFYRRYQSYYLGTWCFAQYYILEMLGILGILLITIQRHAAMCCSGSTIENVSPNCPFKNLITIILKICLTHRGVWCLLKLCTLTSTSSYLSAAKNFDAPYFSEKKKYLDNEKMSKGKIKK</sequence>
<dbReference type="InterPro" id="IPR012674">
    <property type="entry name" value="Calycin"/>
</dbReference>
<keyword evidence="3" id="KW-0812">Transmembrane</keyword>
<dbReference type="PANTHER" id="PTHR11955">
    <property type="entry name" value="FATTY ACID BINDING PROTEIN"/>
    <property type="match status" value="1"/>
</dbReference>
<name>A0A0K0D527_ANGCA</name>
<dbReference type="PRINTS" id="PR00178">
    <property type="entry name" value="FATTYACIDBP"/>
</dbReference>
<dbReference type="STRING" id="6313.A0A0K0D527"/>
<proteinExistence type="inferred from homology"/>
<evidence type="ECO:0000313" key="6">
    <source>
        <dbReference type="WBParaSite" id="ACAC_0000517201-mRNA-1"/>
    </source>
</evidence>
<dbReference type="InterPro" id="IPR000463">
    <property type="entry name" value="Fatty_acid-bd"/>
</dbReference>
<dbReference type="WBParaSite" id="ACAC_0000517201-mRNA-1">
    <property type="protein sequence ID" value="ACAC_0000517201-mRNA-1"/>
    <property type="gene ID" value="ACAC_0000517201"/>
</dbReference>
<dbReference type="SUPFAM" id="SSF50814">
    <property type="entry name" value="Lipocalins"/>
    <property type="match status" value="1"/>
</dbReference>
<dbReference type="Gene3D" id="2.40.128.20">
    <property type="match status" value="1"/>
</dbReference>
<reference evidence="5" key="1">
    <citation type="submission" date="2012-09" db="EMBL/GenBank/DDBJ databases">
        <authorList>
            <person name="Martin A.A."/>
        </authorList>
    </citation>
    <scope>NUCLEOTIDE SEQUENCE</scope>
</reference>
<dbReference type="InterPro" id="IPR031259">
    <property type="entry name" value="ILBP"/>
</dbReference>
<evidence type="ECO:0000259" key="4">
    <source>
        <dbReference type="PROSITE" id="PS00214"/>
    </source>
</evidence>
<feature type="transmembrane region" description="Helical" evidence="3">
    <location>
        <begin position="139"/>
        <end position="158"/>
    </location>
</feature>
<evidence type="ECO:0000313" key="5">
    <source>
        <dbReference type="Proteomes" id="UP000035642"/>
    </source>
</evidence>
<evidence type="ECO:0000256" key="1">
    <source>
        <dbReference type="ARBA" id="ARBA00008390"/>
    </source>
</evidence>
<dbReference type="Proteomes" id="UP000035642">
    <property type="component" value="Unassembled WGS sequence"/>
</dbReference>
<dbReference type="AlphaFoldDB" id="A0A0K0D527"/>
<keyword evidence="3" id="KW-0472">Membrane</keyword>
<dbReference type="Pfam" id="PF10323">
    <property type="entry name" value="7TM_GPCR_Srv"/>
    <property type="match status" value="1"/>
</dbReference>
<keyword evidence="3" id="KW-1133">Transmembrane helix</keyword>
<dbReference type="PROSITE" id="PS00214">
    <property type="entry name" value="FABP"/>
    <property type="match status" value="1"/>
</dbReference>
<evidence type="ECO:0000256" key="3">
    <source>
        <dbReference type="SAM" id="Phobius"/>
    </source>
</evidence>
<protein>
    <submittedName>
        <fullName evidence="6">FABP domain-containing protein</fullName>
    </submittedName>
</protein>
<evidence type="ECO:0000256" key="2">
    <source>
        <dbReference type="ARBA" id="ARBA00023121"/>
    </source>
</evidence>
<keyword evidence="5" id="KW-1185">Reference proteome</keyword>
<reference evidence="6" key="2">
    <citation type="submission" date="2017-02" db="UniProtKB">
        <authorList>
            <consortium name="WormBaseParasite"/>
        </authorList>
    </citation>
    <scope>IDENTIFICATION</scope>
</reference>
<comment type="similarity">
    <text evidence="1">Belongs to the calycin superfamily. Fatty-acid binding protein (FABP) family.</text>
</comment>
<organism evidence="5 6">
    <name type="scientific">Angiostrongylus cantonensis</name>
    <name type="common">Rat lungworm</name>
    <dbReference type="NCBI Taxonomy" id="6313"/>
    <lineage>
        <taxon>Eukaryota</taxon>
        <taxon>Metazoa</taxon>
        <taxon>Ecdysozoa</taxon>
        <taxon>Nematoda</taxon>
        <taxon>Chromadorea</taxon>
        <taxon>Rhabditida</taxon>
        <taxon>Rhabditina</taxon>
        <taxon>Rhabditomorpha</taxon>
        <taxon>Strongyloidea</taxon>
        <taxon>Metastrongylidae</taxon>
        <taxon>Angiostrongylus</taxon>
    </lineage>
</organism>
<feature type="domain" description="Cytosolic fatty-acid binding proteins" evidence="4">
    <location>
        <begin position="9"/>
        <end position="26"/>
    </location>
</feature>
<dbReference type="InterPro" id="IPR019426">
    <property type="entry name" value="7TM_GPCR_serpentine_rcpt_Srv"/>
</dbReference>
<keyword evidence="2" id="KW-0446">Lipid-binding</keyword>
<dbReference type="GO" id="GO:0008289">
    <property type="term" value="F:lipid binding"/>
    <property type="evidence" value="ECO:0007669"/>
    <property type="project" value="UniProtKB-KW"/>
</dbReference>
<accession>A0A0K0D527</accession>
<dbReference type="CDD" id="cd00742">
    <property type="entry name" value="FABP"/>
    <property type="match status" value="1"/>
</dbReference>